<feature type="disulfide bond" description="Redox-active" evidence="8">
    <location>
        <begin position="47"/>
        <end position="50"/>
    </location>
</feature>
<dbReference type="CDD" id="cd02947">
    <property type="entry name" value="TRX_family"/>
    <property type="match status" value="1"/>
</dbReference>
<dbReference type="Proteomes" id="UP000269410">
    <property type="component" value="Unassembled WGS sequence"/>
</dbReference>
<name>A0A3M0YX42_9BACT</name>
<gene>
    <name evidence="10" type="primary">trxA</name>
    <name evidence="10" type="ORF">D6810_03350</name>
</gene>
<evidence type="ECO:0000256" key="1">
    <source>
        <dbReference type="ARBA" id="ARBA00008987"/>
    </source>
</evidence>
<feature type="active site" description="Nucleophile" evidence="7">
    <location>
        <position position="50"/>
    </location>
</feature>
<evidence type="ECO:0000256" key="4">
    <source>
        <dbReference type="ARBA" id="ARBA00023157"/>
    </source>
</evidence>
<dbReference type="GO" id="GO:0015035">
    <property type="term" value="F:protein-disulfide reductase activity"/>
    <property type="evidence" value="ECO:0007669"/>
    <property type="project" value="UniProtKB-UniRule"/>
</dbReference>
<dbReference type="GO" id="GO:0045454">
    <property type="term" value="P:cell redox homeostasis"/>
    <property type="evidence" value="ECO:0007669"/>
    <property type="project" value="TreeGrafter"/>
</dbReference>
<dbReference type="PRINTS" id="PR00421">
    <property type="entry name" value="THIOREDOXIN"/>
</dbReference>
<comment type="similarity">
    <text evidence="1">Belongs to the thioredoxin family.</text>
</comment>
<evidence type="ECO:0000256" key="2">
    <source>
        <dbReference type="ARBA" id="ARBA00022448"/>
    </source>
</evidence>
<comment type="caution">
    <text evidence="10">The sequence shown here is derived from an EMBL/GenBank/DDBJ whole genome shotgun (WGS) entry which is preliminary data.</text>
</comment>
<dbReference type="InterPro" id="IPR017937">
    <property type="entry name" value="Thioredoxin_CS"/>
</dbReference>
<dbReference type="SUPFAM" id="SSF52833">
    <property type="entry name" value="Thioredoxin-like"/>
    <property type="match status" value="1"/>
</dbReference>
<dbReference type="PANTHER" id="PTHR45663">
    <property type="entry name" value="GEO12009P1"/>
    <property type="match status" value="1"/>
</dbReference>
<feature type="active site" description="Nucleophile" evidence="7">
    <location>
        <position position="47"/>
    </location>
</feature>
<dbReference type="EMBL" id="RFKV01000114">
    <property type="protein sequence ID" value="RMD76659.1"/>
    <property type="molecule type" value="Genomic_DNA"/>
</dbReference>
<feature type="site" description="Contributes to redox potential value" evidence="7">
    <location>
        <position position="48"/>
    </location>
</feature>
<keyword evidence="5 8" id="KW-0676">Redox-active center</keyword>
<keyword evidence="3" id="KW-0249">Electron transport</keyword>
<dbReference type="NCBIfam" id="TIGR01068">
    <property type="entry name" value="thioredoxin"/>
    <property type="match status" value="1"/>
</dbReference>
<dbReference type="PANTHER" id="PTHR45663:SF11">
    <property type="entry name" value="GEO12009P1"/>
    <property type="match status" value="1"/>
</dbReference>
<evidence type="ECO:0000256" key="5">
    <source>
        <dbReference type="ARBA" id="ARBA00023284"/>
    </source>
</evidence>
<proteinExistence type="inferred from homology"/>
<protein>
    <recommendedName>
        <fullName evidence="6">Thioredoxin</fullName>
    </recommendedName>
</protein>
<sequence>MSVSAQVNDQVIRKNLVHANDKDTFKSEVLDASKNVLVVVDFYADWCPPCKMLSPIIESLSKKEFGGQVKFVKVDVDLNGLVAYEYKIMSIPTLLFFKEGLVIETVVGFRNEE</sequence>
<feature type="site" description="Contributes to redox potential value" evidence="7">
    <location>
        <position position="49"/>
    </location>
</feature>
<dbReference type="PROSITE" id="PS51352">
    <property type="entry name" value="THIOREDOXIN_2"/>
    <property type="match status" value="1"/>
</dbReference>
<evidence type="ECO:0000256" key="3">
    <source>
        <dbReference type="ARBA" id="ARBA00022982"/>
    </source>
</evidence>
<reference evidence="10 11" key="1">
    <citation type="submission" date="2018-10" db="EMBL/GenBank/DDBJ databases">
        <title>Thermophilic Lithotrophy and Phototrophy in an Intertidal, Iron-rich, Geothermal Spring.</title>
        <authorList>
            <person name="Ward L.M."/>
            <person name="Idei A."/>
            <person name="Nakagawa M."/>
            <person name="Ueno Y."/>
            <person name="Fischer W."/>
            <person name="Mcglynn S.E."/>
        </authorList>
    </citation>
    <scope>NUCLEOTIDE SEQUENCE [LARGE SCALE GENOMIC DNA]</scope>
    <source>
        <strain evidence="10">J137</strain>
    </source>
</reference>
<dbReference type="InterPro" id="IPR036249">
    <property type="entry name" value="Thioredoxin-like_sf"/>
</dbReference>
<keyword evidence="2" id="KW-0813">Transport</keyword>
<dbReference type="PIRSF" id="PIRSF000077">
    <property type="entry name" value="Thioredoxin"/>
    <property type="match status" value="1"/>
</dbReference>
<evidence type="ECO:0000313" key="11">
    <source>
        <dbReference type="Proteomes" id="UP000269410"/>
    </source>
</evidence>
<keyword evidence="4 8" id="KW-1015">Disulfide bond</keyword>
<evidence type="ECO:0000313" key="10">
    <source>
        <dbReference type="EMBL" id="RMD76659.1"/>
    </source>
</evidence>
<evidence type="ECO:0000256" key="8">
    <source>
        <dbReference type="PIRSR" id="PIRSR000077-4"/>
    </source>
</evidence>
<dbReference type="PROSITE" id="PS00194">
    <property type="entry name" value="THIOREDOXIN_1"/>
    <property type="match status" value="1"/>
</dbReference>
<dbReference type="InterPro" id="IPR013766">
    <property type="entry name" value="Thioredoxin_domain"/>
</dbReference>
<dbReference type="InterPro" id="IPR005746">
    <property type="entry name" value="Thioredoxin"/>
</dbReference>
<feature type="site" description="Deprotonates C-terminal active site Cys" evidence="7">
    <location>
        <position position="41"/>
    </location>
</feature>
<dbReference type="Gene3D" id="3.40.30.10">
    <property type="entry name" value="Glutaredoxin"/>
    <property type="match status" value="1"/>
</dbReference>
<evidence type="ECO:0000256" key="7">
    <source>
        <dbReference type="PIRSR" id="PIRSR000077-1"/>
    </source>
</evidence>
<organism evidence="10 11">
    <name type="scientific">Candidatus Dojkabacteria bacterium</name>
    <dbReference type="NCBI Taxonomy" id="2099670"/>
    <lineage>
        <taxon>Bacteria</taxon>
        <taxon>Candidatus Dojkabacteria</taxon>
    </lineage>
</organism>
<feature type="non-terminal residue" evidence="10">
    <location>
        <position position="113"/>
    </location>
</feature>
<dbReference type="GO" id="GO:0005829">
    <property type="term" value="C:cytosol"/>
    <property type="evidence" value="ECO:0007669"/>
    <property type="project" value="TreeGrafter"/>
</dbReference>
<accession>A0A3M0YX42</accession>
<feature type="domain" description="Thioredoxin" evidence="9">
    <location>
        <begin position="5"/>
        <end position="113"/>
    </location>
</feature>
<evidence type="ECO:0000259" key="9">
    <source>
        <dbReference type="PROSITE" id="PS51352"/>
    </source>
</evidence>
<dbReference type="Pfam" id="PF00085">
    <property type="entry name" value="Thioredoxin"/>
    <property type="match status" value="1"/>
</dbReference>
<dbReference type="AlphaFoldDB" id="A0A3M0YX42"/>
<evidence type="ECO:0000256" key="6">
    <source>
        <dbReference type="NCBIfam" id="TIGR01068"/>
    </source>
</evidence>